<dbReference type="GO" id="GO:0001709">
    <property type="term" value="P:cell fate determination"/>
    <property type="evidence" value="ECO:0007669"/>
    <property type="project" value="TreeGrafter"/>
</dbReference>
<dbReference type="InterPro" id="IPR040361">
    <property type="entry name" value="TPD1"/>
</dbReference>
<keyword evidence="4" id="KW-1185">Reference proteome</keyword>
<dbReference type="OrthoDB" id="590911at2759"/>
<proteinExistence type="predicted"/>
<evidence type="ECO:0000256" key="1">
    <source>
        <dbReference type="ARBA" id="ARBA00022729"/>
    </source>
</evidence>
<accession>A0A835ELW9</accession>
<reference evidence="3" key="1">
    <citation type="submission" date="2020-07" db="EMBL/GenBank/DDBJ databases">
        <title>Genome sequence and genetic diversity analysis of an under-domesticated orphan crop, white fonio (Digitaria exilis).</title>
        <authorList>
            <person name="Bennetzen J.L."/>
            <person name="Chen S."/>
            <person name="Ma X."/>
            <person name="Wang X."/>
            <person name="Yssel A.E.J."/>
            <person name="Chaluvadi S.R."/>
            <person name="Johnson M."/>
            <person name="Gangashetty P."/>
            <person name="Hamidou F."/>
            <person name="Sanogo M.D."/>
            <person name="Zwaenepoel A."/>
            <person name="Wallace J."/>
            <person name="Van De Peer Y."/>
            <person name="Van Deynze A."/>
        </authorList>
    </citation>
    <scope>NUCLEOTIDE SEQUENCE</scope>
    <source>
        <tissue evidence="3">Leaves</tissue>
    </source>
</reference>
<feature type="signal peptide" evidence="2">
    <location>
        <begin position="1"/>
        <end position="18"/>
    </location>
</feature>
<protein>
    <submittedName>
        <fullName evidence="3">Uncharacterized protein</fullName>
    </submittedName>
</protein>
<evidence type="ECO:0000313" key="3">
    <source>
        <dbReference type="EMBL" id="KAF8694245.1"/>
    </source>
</evidence>
<name>A0A835ELW9_9POAL</name>
<evidence type="ECO:0000256" key="2">
    <source>
        <dbReference type="SAM" id="SignalP"/>
    </source>
</evidence>
<organism evidence="3 4">
    <name type="scientific">Digitaria exilis</name>
    <dbReference type="NCBI Taxonomy" id="1010633"/>
    <lineage>
        <taxon>Eukaryota</taxon>
        <taxon>Viridiplantae</taxon>
        <taxon>Streptophyta</taxon>
        <taxon>Embryophyta</taxon>
        <taxon>Tracheophyta</taxon>
        <taxon>Spermatophyta</taxon>
        <taxon>Magnoliopsida</taxon>
        <taxon>Liliopsida</taxon>
        <taxon>Poales</taxon>
        <taxon>Poaceae</taxon>
        <taxon>PACMAD clade</taxon>
        <taxon>Panicoideae</taxon>
        <taxon>Panicodae</taxon>
        <taxon>Paniceae</taxon>
        <taxon>Anthephorinae</taxon>
        <taxon>Digitaria</taxon>
    </lineage>
</organism>
<dbReference type="EMBL" id="JACEFO010001910">
    <property type="protein sequence ID" value="KAF8694245.1"/>
    <property type="molecule type" value="Genomic_DNA"/>
</dbReference>
<dbReference type="AlphaFoldDB" id="A0A835ELW9"/>
<dbReference type="Pfam" id="PF24068">
    <property type="entry name" value="TPD1_C"/>
    <property type="match status" value="1"/>
</dbReference>
<feature type="chain" id="PRO_5032448159" evidence="2">
    <location>
        <begin position="19"/>
        <end position="117"/>
    </location>
</feature>
<sequence length="117" mass="11890">MILVACMLLTTGITSGEAGGGAGCSLASIAVTQAATGEWAHGQPVRNTCACAQSDVEVDCVGFDSDLAVDPSKLRPTGGERCLVNGGAPVVQGRDVTFAYASSTQFAFRPVYSLVSC</sequence>
<dbReference type="PANTHER" id="PTHR33184">
    <property type="entry name" value="PROTEIN TAPETUM DETERMINANT 1-LIKE-RELATED"/>
    <property type="match status" value="1"/>
</dbReference>
<dbReference type="PANTHER" id="PTHR33184:SF27">
    <property type="entry name" value="PUTATIVE-RELATED"/>
    <property type="match status" value="1"/>
</dbReference>
<keyword evidence="1 2" id="KW-0732">Signal</keyword>
<gene>
    <name evidence="3" type="ORF">HU200_038381</name>
</gene>
<comment type="caution">
    <text evidence="3">The sequence shown here is derived from an EMBL/GenBank/DDBJ whole genome shotgun (WGS) entry which is preliminary data.</text>
</comment>
<dbReference type="Proteomes" id="UP000636709">
    <property type="component" value="Unassembled WGS sequence"/>
</dbReference>
<evidence type="ECO:0000313" key="4">
    <source>
        <dbReference type="Proteomes" id="UP000636709"/>
    </source>
</evidence>